<evidence type="ECO:0000313" key="2">
    <source>
        <dbReference type="Proteomes" id="UP000681340"/>
    </source>
</evidence>
<gene>
    <name evidence="1" type="ORF">Aau02nite_77830</name>
</gene>
<dbReference type="Proteomes" id="UP000681340">
    <property type="component" value="Unassembled WGS sequence"/>
</dbReference>
<protein>
    <submittedName>
        <fullName evidence="1">Uncharacterized protein</fullName>
    </submittedName>
</protein>
<dbReference type="EMBL" id="BOQL01000069">
    <property type="protein sequence ID" value="GIM77822.1"/>
    <property type="molecule type" value="Genomic_DNA"/>
</dbReference>
<keyword evidence="2" id="KW-1185">Reference proteome</keyword>
<dbReference type="AlphaFoldDB" id="A0A919SUV9"/>
<reference evidence="1" key="1">
    <citation type="submission" date="2021-03" db="EMBL/GenBank/DDBJ databases">
        <title>Whole genome shotgun sequence of Actinoplanes auranticolor NBRC 12245.</title>
        <authorList>
            <person name="Komaki H."/>
            <person name="Tamura T."/>
        </authorList>
    </citation>
    <scope>NUCLEOTIDE SEQUENCE</scope>
    <source>
        <strain evidence="1">NBRC 12245</strain>
    </source>
</reference>
<evidence type="ECO:0000313" key="1">
    <source>
        <dbReference type="EMBL" id="GIM77822.1"/>
    </source>
</evidence>
<dbReference type="RefSeq" id="WP_212993607.1">
    <property type="nucleotide sequence ID" value="NZ_BAABEA010000033.1"/>
</dbReference>
<sequence length="61" mass="6918">MAARDDGKIRTIVGAIEDPRVLLLGRIDGRSRRLRYVARTVPLALSLRSVRGRTTPLYFDH</sequence>
<proteinExistence type="predicted"/>
<accession>A0A919SUV9</accession>
<organism evidence="1 2">
    <name type="scientific">Actinoplanes auranticolor</name>
    <dbReference type="NCBI Taxonomy" id="47988"/>
    <lineage>
        <taxon>Bacteria</taxon>
        <taxon>Bacillati</taxon>
        <taxon>Actinomycetota</taxon>
        <taxon>Actinomycetes</taxon>
        <taxon>Micromonosporales</taxon>
        <taxon>Micromonosporaceae</taxon>
        <taxon>Actinoplanes</taxon>
    </lineage>
</organism>
<comment type="caution">
    <text evidence="1">The sequence shown here is derived from an EMBL/GenBank/DDBJ whole genome shotgun (WGS) entry which is preliminary data.</text>
</comment>
<name>A0A919SUV9_9ACTN</name>